<dbReference type="Proteomes" id="UP000886501">
    <property type="component" value="Unassembled WGS sequence"/>
</dbReference>
<evidence type="ECO:0000313" key="1">
    <source>
        <dbReference type="EMBL" id="KAF9646459.1"/>
    </source>
</evidence>
<accession>A0ACB6ZAC0</accession>
<evidence type="ECO:0000313" key="2">
    <source>
        <dbReference type="Proteomes" id="UP000886501"/>
    </source>
</evidence>
<proteinExistence type="predicted"/>
<reference evidence="1" key="2">
    <citation type="journal article" date="2020" name="Nat. Commun.">
        <title>Large-scale genome sequencing of mycorrhizal fungi provides insights into the early evolution of symbiotic traits.</title>
        <authorList>
            <person name="Miyauchi S."/>
            <person name="Kiss E."/>
            <person name="Kuo A."/>
            <person name="Drula E."/>
            <person name="Kohler A."/>
            <person name="Sanchez-Garcia M."/>
            <person name="Morin E."/>
            <person name="Andreopoulos B."/>
            <person name="Barry K.W."/>
            <person name="Bonito G."/>
            <person name="Buee M."/>
            <person name="Carver A."/>
            <person name="Chen C."/>
            <person name="Cichocki N."/>
            <person name="Clum A."/>
            <person name="Culley D."/>
            <person name="Crous P.W."/>
            <person name="Fauchery L."/>
            <person name="Girlanda M."/>
            <person name="Hayes R.D."/>
            <person name="Keri Z."/>
            <person name="LaButti K."/>
            <person name="Lipzen A."/>
            <person name="Lombard V."/>
            <person name="Magnuson J."/>
            <person name="Maillard F."/>
            <person name="Murat C."/>
            <person name="Nolan M."/>
            <person name="Ohm R.A."/>
            <person name="Pangilinan J."/>
            <person name="Pereira M.F."/>
            <person name="Perotto S."/>
            <person name="Peter M."/>
            <person name="Pfister S."/>
            <person name="Riley R."/>
            <person name="Sitrit Y."/>
            <person name="Stielow J.B."/>
            <person name="Szollosi G."/>
            <person name="Zifcakova L."/>
            <person name="Stursova M."/>
            <person name="Spatafora J.W."/>
            <person name="Tedersoo L."/>
            <person name="Vaario L.M."/>
            <person name="Yamada A."/>
            <person name="Yan M."/>
            <person name="Wang P."/>
            <person name="Xu J."/>
            <person name="Bruns T."/>
            <person name="Baldrian P."/>
            <person name="Vilgalys R."/>
            <person name="Dunand C."/>
            <person name="Henrissat B."/>
            <person name="Grigoriev I.V."/>
            <person name="Hibbett D."/>
            <person name="Nagy L.G."/>
            <person name="Martin F.M."/>
        </authorList>
    </citation>
    <scope>NUCLEOTIDE SEQUENCE</scope>
    <source>
        <strain evidence="1">P2</strain>
    </source>
</reference>
<dbReference type="EMBL" id="MU118057">
    <property type="protein sequence ID" value="KAF9646459.1"/>
    <property type="molecule type" value="Genomic_DNA"/>
</dbReference>
<reference evidence="1" key="1">
    <citation type="submission" date="2019-10" db="EMBL/GenBank/DDBJ databases">
        <authorList>
            <consortium name="DOE Joint Genome Institute"/>
            <person name="Kuo A."/>
            <person name="Miyauchi S."/>
            <person name="Kiss E."/>
            <person name="Drula E."/>
            <person name="Kohler A."/>
            <person name="Sanchez-Garcia M."/>
            <person name="Andreopoulos B."/>
            <person name="Barry K.W."/>
            <person name="Bonito G."/>
            <person name="Buee M."/>
            <person name="Carver A."/>
            <person name="Chen C."/>
            <person name="Cichocki N."/>
            <person name="Clum A."/>
            <person name="Culley D."/>
            <person name="Crous P.W."/>
            <person name="Fauchery L."/>
            <person name="Girlanda M."/>
            <person name="Hayes R."/>
            <person name="Keri Z."/>
            <person name="Labutti K."/>
            <person name="Lipzen A."/>
            <person name="Lombard V."/>
            <person name="Magnuson J."/>
            <person name="Maillard F."/>
            <person name="Morin E."/>
            <person name="Murat C."/>
            <person name="Nolan M."/>
            <person name="Ohm R."/>
            <person name="Pangilinan J."/>
            <person name="Pereira M."/>
            <person name="Perotto S."/>
            <person name="Peter M."/>
            <person name="Riley R."/>
            <person name="Sitrit Y."/>
            <person name="Stielow B."/>
            <person name="Szollosi G."/>
            <person name="Zifcakova L."/>
            <person name="Stursova M."/>
            <person name="Spatafora J.W."/>
            <person name="Tedersoo L."/>
            <person name="Vaario L.-M."/>
            <person name="Yamada A."/>
            <person name="Yan M."/>
            <person name="Wang P."/>
            <person name="Xu J."/>
            <person name="Bruns T."/>
            <person name="Baldrian P."/>
            <person name="Vilgalys R."/>
            <person name="Henrissat B."/>
            <person name="Grigoriev I.V."/>
            <person name="Hibbett D."/>
            <person name="Nagy L.G."/>
            <person name="Martin F.M."/>
        </authorList>
    </citation>
    <scope>NUCLEOTIDE SEQUENCE</scope>
    <source>
        <strain evidence="1">P2</strain>
    </source>
</reference>
<sequence length="923" mass="101795">MPLYGRNRLSIADIESDLHDLIANHPRSHLNDEGEPVVPAEALVDILTSYRSAHDNIKLLSKEEEEMFLQFIRASPGLEATTKVLVEFIAFRTASGDKAPESALSSDEGSESDSPHRGRRNRDVVYKATSRSSSSDSIGTSVYRPPSRPPSNGPPVPPKTPSLRDSVFDTSKRQRSTPLVNNVPSSWAKRPVPASRRKSDAGRGGSDSESGPITPMWSRRSSQSRMSNPASPTTSHTPLNSPPLGPRPHSRSQSYPHNIASLYSSDRFDDSDDFTISQPVSAENSLDEMSLLSSIGSLPIPKHDDDSDSDDEVQNILMYDRSAAPSNASMDSQERVDILNKTIDELRKKLSDTEKGLNRKVNDLELELEEAQEKLEELKAELIAARKEEKELKSKEKQNQNQISALEAEISKLQKGLENSRASYQSLQKQYQEQCAESERYRLSLRRRDTEVKEYADAAALHAIETDKWNKEQQVLEDRINQLTADLELAQQAYSSLDDQKAENLLLKETIDRLRFEMDEMRTNAANALEQSKDGAAGGAASVGRTLGAEMVRAGVDPNAAPPRRVQQEEDSEDETIVDETINQESDDDEFIQTVITKTRKRVLKKVHGRMPIPTLTVEREYADAEVQHELSTLDVEIQTSPEPKPIMASFSIQTEETPVSSIPIQTDPESSPPQKIVAEMQVQTDEIDPDEASSGQHEGEESMASSSSTLLPPTPKPSVEQLHPHDLPPTYDRSELDFRIAEAIKDLHPGSTRPSEVLRRIGISEDALEEWKALKAELGVECAVIDKLLQEAPKSGRPRPSTSSALSSSTSSSSSSSSRKGRFYNIYNTYIYGGETGSPGVLTNMILCAGASAVAFVLMAHLGNSQYHVPGGPTYYDRAAWTSFNTMQVSGEGFAADSTNVFWNLVGRLSGNAARIVQGWPT</sequence>
<name>A0ACB6ZAC0_THEGA</name>
<organism evidence="1 2">
    <name type="scientific">Thelephora ganbajun</name>
    <name type="common">Ganba fungus</name>
    <dbReference type="NCBI Taxonomy" id="370292"/>
    <lineage>
        <taxon>Eukaryota</taxon>
        <taxon>Fungi</taxon>
        <taxon>Dikarya</taxon>
        <taxon>Basidiomycota</taxon>
        <taxon>Agaricomycotina</taxon>
        <taxon>Agaricomycetes</taxon>
        <taxon>Thelephorales</taxon>
        <taxon>Thelephoraceae</taxon>
        <taxon>Thelephora</taxon>
    </lineage>
</organism>
<keyword evidence="2" id="KW-1185">Reference proteome</keyword>
<protein>
    <submittedName>
        <fullName evidence="1">Uncharacterized protein</fullName>
    </submittedName>
</protein>
<comment type="caution">
    <text evidence="1">The sequence shown here is derived from an EMBL/GenBank/DDBJ whole genome shotgun (WGS) entry which is preliminary data.</text>
</comment>
<gene>
    <name evidence="1" type="ORF">BDM02DRAFT_3099769</name>
</gene>